<name>A0ABS4PAL6_9GAMM</name>
<reference evidence="2" key="2">
    <citation type="submission" date="2023-07" db="EMBL/GenBank/DDBJ databases">
        <title>Genome mining of underrepresented organisms for secondary metabolites.</title>
        <authorList>
            <person name="D'Agostino P.M."/>
        </authorList>
    </citation>
    <scope>NUCLEOTIDE SEQUENCE [LARGE SCALE GENOMIC DNA]</scope>
    <source>
        <strain evidence="2">WS4403</strain>
    </source>
</reference>
<sequence>MKPGHLKEGADEFNAELAERILHKFNRWHDRFNGLSMSVHDVYATHFTIKLPRVAGDNYAASIHFKGQDHFGLDPQDILNLRFHHISMFRIWFILQRWEEFGYKAFMTNMEAVVDIKENRK</sequence>
<dbReference type="Pfam" id="PF11692">
    <property type="entry name" value="DUF3289"/>
    <property type="match status" value="1"/>
</dbReference>
<reference evidence="1 2" key="1">
    <citation type="submission" date="2021-03" db="EMBL/GenBank/DDBJ databases">
        <authorList>
            <person name="D'Agostino P."/>
            <person name="Huntemann M."/>
            <person name="Clum A."/>
            <person name="Spunde A."/>
            <person name="Palaniappan K."/>
            <person name="Ritter S."/>
            <person name="Mikhailova N."/>
            <person name="Chen I.-M."/>
            <person name="Stamatis D."/>
            <person name="Reddy T."/>
            <person name="O'Malley R."/>
            <person name="Daum C."/>
            <person name="Shapiro N."/>
            <person name="Ivanova N."/>
            <person name="Kyrpides N."/>
            <person name="Woyke T."/>
        </authorList>
    </citation>
    <scope>NUCLEOTIDE SEQUENCE [LARGE SCALE GENOMIC DNA]</scope>
    <source>
        <strain evidence="1 2">WS4403</strain>
    </source>
</reference>
<accession>A0ABS4PAL6</accession>
<dbReference type="InterPro" id="IPR017483">
    <property type="entry name" value="CHP03034"/>
</dbReference>
<keyword evidence="2" id="KW-1185">Reference proteome</keyword>
<gene>
    <name evidence="1" type="ORF">J2125_002866</name>
</gene>
<comment type="caution">
    <text evidence="1">The sequence shown here is derived from an EMBL/GenBank/DDBJ whole genome shotgun (WGS) entry which is preliminary data.</text>
</comment>
<organism evidence="1 2">
    <name type="scientific">Winslowiella toletana</name>
    <dbReference type="NCBI Taxonomy" id="92490"/>
    <lineage>
        <taxon>Bacteria</taxon>
        <taxon>Pseudomonadati</taxon>
        <taxon>Pseudomonadota</taxon>
        <taxon>Gammaproteobacteria</taxon>
        <taxon>Enterobacterales</taxon>
        <taxon>Erwiniaceae</taxon>
        <taxon>Winslowiella</taxon>
    </lineage>
</organism>
<dbReference type="Proteomes" id="UP001195624">
    <property type="component" value="Unassembled WGS sequence"/>
</dbReference>
<protein>
    <submittedName>
        <fullName evidence="1">Uncharacterized protein (TIGR03034 family)</fullName>
    </submittedName>
</protein>
<evidence type="ECO:0000313" key="1">
    <source>
        <dbReference type="EMBL" id="MBP2169674.1"/>
    </source>
</evidence>
<evidence type="ECO:0000313" key="2">
    <source>
        <dbReference type="Proteomes" id="UP001195624"/>
    </source>
</evidence>
<dbReference type="EMBL" id="JAGGMQ010000001">
    <property type="protein sequence ID" value="MBP2169674.1"/>
    <property type="molecule type" value="Genomic_DNA"/>
</dbReference>
<dbReference type="RefSeq" id="WP_017800566.1">
    <property type="nucleotide sequence ID" value="NZ_JAGGMQ010000001.1"/>
</dbReference>
<proteinExistence type="predicted"/>